<dbReference type="SUPFAM" id="SSF103473">
    <property type="entry name" value="MFS general substrate transporter"/>
    <property type="match status" value="1"/>
</dbReference>
<gene>
    <name evidence="8" type="ORF">ACFPP7_20205</name>
</gene>
<feature type="transmembrane region" description="Helical" evidence="6">
    <location>
        <begin position="95"/>
        <end position="118"/>
    </location>
</feature>
<comment type="caution">
    <text evidence="8">The sequence shown here is derived from an EMBL/GenBank/DDBJ whole genome shotgun (WGS) entry which is preliminary data.</text>
</comment>
<keyword evidence="4 6" id="KW-1133">Transmembrane helix</keyword>
<reference evidence="9" key="1">
    <citation type="journal article" date="2019" name="Int. J. Syst. Evol. Microbiol.">
        <title>The Global Catalogue of Microorganisms (GCM) 10K type strain sequencing project: providing services to taxonomists for standard genome sequencing and annotation.</title>
        <authorList>
            <consortium name="The Broad Institute Genomics Platform"/>
            <consortium name="The Broad Institute Genome Sequencing Center for Infectious Disease"/>
            <person name="Wu L."/>
            <person name="Ma J."/>
        </authorList>
    </citation>
    <scope>NUCLEOTIDE SEQUENCE [LARGE SCALE GENOMIC DNA]</scope>
    <source>
        <strain evidence="9">CGMCC 4.7277</strain>
    </source>
</reference>
<feature type="transmembrane region" description="Helical" evidence="6">
    <location>
        <begin position="28"/>
        <end position="53"/>
    </location>
</feature>
<dbReference type="InterPro" id="IPR036259">
    <property type="entry name" value="MFS_trans_sf"/>
</dbReference>
<name>A0ABW0QEE3_9BURK</name>
<dbReference type="PROSITE" id="PS50850">
    <property type="entry name" value="MFS"/>
    <property type="match status" value="1"/>
</dbReference>
<dbReference type="RefSeq" id="WP_068836047.1">
    <property type="nucleotide sequence ID" value="NZ_JBHSMX010000064.1"/>
</dbReference>
<feature type="domain" description="Major facilitator superfamily (MFS) profile" evidence="7">
    <location>
        <begin position="29"/>
        <end position="480"/>
    </location>
</feature>
<keyword evidence="3 6" id="KW-0812">Transmembrane</keyword>
<dbReference type="InterPro" id="IPR020846">
    <property type="entry name" value="MFS_dom"/>
</dbReference>
<evidence type="ECO:0000256" key="1">
    <source>
        <dbReference type="ARBA" id="ARBA00004141"/>
    </source>
</evidence>
<dbReference type="Gene3D" id="1.20.1720.10">
    <property type="entry name" value="Multidrug resistance protein D"/>
    <property type="match status" value="1"/>
</dbReference>
<organism evidence="8 9">
    <name type="scientific">Polaromonas jejuensis</name>
    <dbReference type="NCBI Taxonomy" id="457502"/>
    <lineage>
        <taxon>Bacteria</taxon>
        <taxon>Pseudomonadati</taxon>
        <taxon>Pseudomonadota</taxon>
        <taxon>Betaproteobacteria</taxon>
        <taxon>Burkholderiales</taxon>
        <taxon>Comamonadaceae</taxon>
        <taxon>Polaromonas</taxon>
    </lineage>
</organism>
<dbReference type="Pfam" id="PF07690">
    <property type="entry name" value="MFS_1"/>
    <property type="match status" value="1"/>
</dbReference>
<evidence type="ECO:0000256" key="5">
    <source>
        <dbReference type="ARBA" id="ARBA00023136"/>
    </source>
</evidence>
<feature type="transmembrane region" description="Helical" evidence="6">
    <location>
        <begin position="246"/>
        <end position="264"/>
    </location>
</feature>
<keyword evidence="9" id="KW-1185">Reference proteome</keyword>
<feature type="transmembrane region" description="Helical" evidence="6">
    <location>
        <begin position="349"/>
        <end position="367"/>
    </location>
</feature>
<dbReference type="PANTHER" id="PTHR42718:SF9">
    <property type="entry name" value="MAJOR FACILITATOR SUPERFAMILY MULTIDRUG TRANSPORTER MFSC"/>
    <property type="match status" value="1"/>
</dbReference>
<dbReference type="InterPro" id="IPR011701">
    <property type="entry name" value="MFS"/>
</dbReference>
<dbReference type="PANTHER" id="PTHR42718">
    <property type="entry name" value="MAJOR FACILITATOR SUPERFAMILY MULTIDRUG TRANSPORTER MFSC"/>
    <property type="match status" value="1"/>
</dbReference>
<feature type="transmembrane region" description="Helical" evidence="6">
    <location>
        <begin position="154"/>
        <end position="177"/>
    </location>
</feature>
<feature type="transmembrane region" description="Helical" evidence="6">
    <location>
        <begin position="420"/>
        <end position="440"/>
    </location>
</feature>
<dbReference type="CDD" id="cd17321">
    <property type="entry name" value="MFS_MMR_MDR_like"/>
    <property type="match status" value="1"/>
</dbReference>
<protein>
    <submittedName>
        <fullName evidence="8">MFS transporter</fullName>
    </submittedName>
</protein>
<sequence length="489" mass="49958">MLKSIIARRDEAVAGSAASVERTPSVRWALASLSLSMLLSSLGTSIANVGLPALAQAFTASFQQVQWVVLAYLLAITTLIVSAGRLGDIIGRRRLLLAGIFLFTVASSLCGVAPTLWLLIAARAAQGLGAAIMMALTMAFVGETVPKARTGSAMGLLGTMSAIGTALGPSLGGVLIAGPGWRAIFLANLPLGILTFLLAHRYLPVDRRGPKTGRAGFDPMGTLLLALTLAAYALAMTMGRGSFGPLNMALLLAAAFGVGLFVLAEARAASPLIRLAMFRDPGFSASLAMSALVSTVMMATLVVGPFYLSRALGLDAALVGLVLSVGPLAAALTGMPAGRIADRFGAQRMTIVGLVAIAAGSFVLSMMPTTLGIPGYIAPIVVITVGYALFQTANNTAVMTDIRADQRGVISGMLSLSRNLGLITGASVMGAVFALAAATIDITTARPEAVATGMRITFAVAALLIVVALAIALGSRALATRHSLHGDVS</sequence>
<evidence type="ECO:0000313" key="9">
    <source>
        <dbReference type="Proteomes" id="UP001596084"/>
    </source>
</evidence>
<dbReference type="PRINTS" id="PR01036">
    <property type="entry name" value="TCRTETB"/>
</dbReference>
<feature type="transmembrane region" description="Helical" evidence="6">
    <location>
        <begin position="452"/>
        <end position="473"/>
    </location>
</feature>
<comment type="subcellular location">
    <subcellularLocation>
        <location evidence="1">Membrane</location>
        <topology evidence="1">Multi-pass membrane protein</topology>
    </subcellularLocation>
</comment>
<dbReference type="Proteomes" id="UP001596084">
    <property type="component" value="Unassembled WGS sequence"/>
</dbReference>
<evidence type="ECO:0000256" key="4">
    <source>
        <dbReference type="ARBA" id="ARBA00022989"/>
    </source>
</evidence>
<feature type="transmembrane region" description="Helical" evidence="6">
    <location>
        <begin position="373"/>
        <end position="390"/>
    </location>
</feature>
<feature type="transmembrane region" description="Helical" evidence="6">
    <location>
        <begin position="285"/>
        <end position="308"/>
    </location>
</feature>
<evidence type="ECO:0000256" key="3">
    <source>
        <dbReference type="ARBA" id="ARBA00022692"/>
    </source>
</evidence>
<accession>A0ABW0QEE3</accession>
<evidence type="ECO:0000313" key="8">
    <source>
        <dbReference type="EMBL" id="MFC5523216.1"/>
    </source>
</evidence>
<proteinExistence type="predicted"/>
<dbReference type="Gene3D" id="1.20.1250.20">
    <property type="entry name" value="MFS general substrate transporter like domains"/>
    <property type="match status" value="1"/>
</dbReference>
<feature type="transmembrane region" description="Helical" evidence="6">
    <location>
        <begin position="124"/>
        <end position="142"/>
    </location>
</feature>
<evidence type="ECO:0000256" key="2">
    <source>
        <dbReference type="ARBA" id="ARBA00022448"/>
    </source>
</evidence>
<keyword evidence="2" id="KW-0813">Transport</keyword>
<keyword evidence="5 6" id="KW-0472">Membrane</keyword>
<feature type="transmembrane region" description="Helical" evidence="6">
    <location>
        <begin position="215"/>
        <end position="234"/>
    </location>
</feature>
<feature type="transmembrane region" description="Helical" evidence="6">
    <location>
        <begin position="65"/>
        <end position="83"/>
    </location>
</feature>
<feature type="transmembrane region" description="Helical" evidence="6">
    <location>
        <begin position="183"/>
        <end position="203"/>
    </location>
</feature>
<feature type="transmembrane region" description="Helical" evidence="6">
    <location>
        <begin position="314"/>
        <end position="337"/>
    </location>
</feature>
<dbReference type="EMBL" id="JBHSMX010000064">
    <property type="protein sequence ID" value="MFC5523216.1"/>
    <property type="molecule type" value="Genomic_DNA"/>
</dbReference>
<evidence type="ECO:0000259" key="7">
    <source>
        <dbReference type="PROSITE" id="PS50850"/>
    </source>
</evidence>
<evidence type="ECO:0000256" key="6">
    <source>
        <dbReference type="SAM" id="Phobius"/>
    </source>
</evidence>